<keyword evidence="6 9" id="KW-0822">Tryptophan biosynthesis</keyword>
<evidence type="ECO:0000256" key="9">
    <source>
        <dbReference type="HAMAP-Rule" id="MF_00135"/>
    </source>
</evidence>
<evidence type="ECO:0000259" key="10">
    <source>
        <dbReference type="Pfam" id="PF00697"/>
    </source>
</evidence>
<dbReference type="HAMAP" id="MF_00135">
    <property type="entry name" value="PRAI"/>
    <property type="match status" value="1"/>
</dbReference>
<dbReference type="InterPro" id="IPR044643">
    <property type="entry name" value="TrpF_fam"/>
</dbReference>
<dbReference type="PANTHER" id="PTHR42894">
    <property type="entry name" value="N-(5'-PHOSPHORIBOSYL)ANTHRANILATE ISOMERASE"/>
    <property type="match status" value="1"/>
</dbReference>
<name>A0A9D1TPX4_9BACT</name>
<dbReference type="EC" id="5.3.1.24" evidence="3 9"/>
<dbReference type="GO" id="GO:0000162">
    <property type="term" value="P:L-tryptophan biosynthetic process"/>
    <property type="evidence" value="ECO:0007669"/>
    <property type="project" value="UniProtKB-UniRule"/>
</dbReference>
<reference evidence="11" key="2">
    <citation type="submission" date="2021-04" db="EMBL/GenBank/DDBJ databases">
        <authorList>
            <person name="Gilroy R."/>
        </authorList>
    </citation>
    <scope>NUCLEOTIDE SEQUENCE</scope>
    <source>
        <strain evidence="11">ChiHecec2B26-446</strain>
    </source>
</reference>
<dbReference type="CDD" id="cd00405">
    <property type="entry name" value="PRAI"/>
    <property type="match status" value="1"/>
</dbReference>
<evidence type="ECO:0000256" key="1">
    <source>
        <dbReference type="ARBA" id="ARBA00001164"/>
    </source>
</evidence>
<evidence type="ECO:0000256" key="7">
    <source>
        <dbReference type="ARBA" id="ARBA00023141"/>
    </source>
</evidence>
<comment type="similarity">
    <text evidence="9">Belongs to the TrpF family.</text>
</comment>
<comment type="caution">
    <text evidence="11">The sequence shown here is derived from an EMBL/GenBank/DDBJ whole genome shotgun (WGS) entry which is preliminary data.</text>
</comment>
<keyword evidence="7 9" id="KW-0057">Aromatic amino acid biosynthesis</keyword>
<dbReference type="InterPro" id="IPR001240">
    <property type="entry name" value="PRAI_dom"/>
</dbReference>
<organism evidence="11 12">
    <name type="scientific">Candidatus Desulfovibrio intestinipullorum</name>
    <dbReference type="NCBI Taxonomy" id="2838536"/>
    <lineage>
        <taxon>Bacteria</taxon>
        <taxon>Pseudomonadati</taxon>
        <taxon>Thermodesulfobacteriota</taxon>
        <taxon>Desulfovibrionia</taxon>
        <taxon>Desulfovibrionales</taxon>
        <taxon>Desulfovibrionaceae</taxon>
        <taxon>Desulfovibrio</taxon>
    </lineage>
</organism>
<dbReference type="SUPFAM" id="SSF51366">
    <property type="entry name" value="Ribulose-phoshate binding barrel"/>
    <property type="match status" value="1"/>
</dbReference>
<evidence type="ECO:0000256" key="2">
    <source>
        <dbReference type="ARBA" id="ARBA00004664"/>
    </source>
</evidence>
<comment type="pathway">
    <text evidence="2 9">Amino-acid biosynthesis; L-tryptophan biosynthesis; L-tryptophan from chorismate: step 3/5.</text>
</comment>
<proteinExistence type="inferred from homology"/>
<evidence type="ECO:0000256" key="3">
    <source>
        <dbReference type="ARBA" id="ARBA00012572"/>
    </source>
</evidence>
<keyword evidence="5 9" id="KW-0028">Amino-acid biosynthesis</keyword>
<dbReference type="AlphaFoldDB" id="A0A9D1TPX4"/>
<protein>
    <recommendedName>
        <fullName evidence="4 9">N-(5'-phosphoribosyl)anthranilate isomerase</fullName>
        <shortName evidence="9">PRAI</shortName>
        <ecNumber evidence="3 9">5.3.1.24</ecNumber>
    </recommendedName>
</protein>
<reference evidence="11" key="1">
    <citation type="journal article" date="2021" name="PeerJ">
        <title>Extensive microbial diversity within the chicken gut microbiome revealed by metagenomics and culture.</title>
        <authorList>
            <person name="Gilroy R."/>
            <person name="Ravi A."/>
            <person name="Getino M."/>
            <person name="Pursley I."/>
            <person name="Horton D.L."/>
            <person name="Alikhan N.F."/>
            <person name="Baker D."/>
            <person name="Gharbi K."/>
            <person name="Hall N."/>
            <person name="Watson M."/>
            <person name="Adriaenssens E.M."/>
            <person name="Foster-Nyarko E."/>
            <person name="Jarju S."/>
            <person name="Secka A."/>
            <person name="Antonio M."/>
            <person name="Oren A."/>
            <person name="Chaudhuri R.R."/>
            <person name="La Ragione R."/>
            <person name="Hildebrand F."/>
            <person name="Pallen M.J."/>
        </authorList>
    </citation>
    <scope>NUCLEOTIDE SEQUENCE</scope>
    <source>
        <strain evidence="11">ChiHecec2B26-446</strain>
    </source>
</reference>
<dbReference type="InterPro" id="IPR013785">
    <property type="entry name" value="Aldolase_TIM"/>
</dbReference>
<keyword evidence="8 9" id="KW-0413">Isomerase</keyword>
<evidence type="ECO:0000313" key="12">
    <source>
        <dbReference type="Proteomes" id="UP000886752"/>
    </source>
</evidence>
<comment type="catalytic activity">
    <reaction evidence="1 9">
        <text>N-(5-phospho-beta-D-ribosyl)anthranilate = 1-(2-carboxyphenylamino)-1-deoxy-D-ribulose 5-phosphate</text>
        <dbReference type="Rhea" id="RHEA:21540"/>
        <dbReference type="ChEBI" id="CHEBI:18277"/>
        <dbReference type="ChEBI" id="CHEBI:58613"/>
        <dbReference type="EC" id="5.3.1.24"/>
    </reaction>
</comment>
<evidence type="ECO:0000256" key="6">
    <source>
        <dbReference type="ARBA" id="ARBA00022822"/>
    </source>
</evidence>
<evidence type="ECO:0000256" key="5">
    <source>
        <dbReference type="ARBA" id="ARBA00022605"/>
    </source>
</evidence>
<dbReference type="Proteomes" id="UP000886752">
    <property type="component" value="Unassembled WGS sequence"/>
</dbReference>
<dbReference type="Pfam" id="PF00697">
    <property type="entry name" value="PRAI"/>
    <property type="match status" value="1"/>
</dbReference>
<evidence type="ECO:0000313" key="11">
    <source>
        <dbReference type="EMBL" id="HIV99885.1"/>
    </source>
</evidence>
<dbReference type="GO" id="GO:0004640">
    <property type="term" value="F:phosphoribosylanthranilate isomerase activity"/>
    <property type="evidence" value="ECO:0007669"/>
    <property type="project" value="UniProtKB-UniRule"/>
</dbReference>
<accession>A0A9D1TPX4</accession>
<dbReference type="PANTHER" id="PTHR42894:SF1">
    <property type="entry name" value="N-(5'-PHOSPHORIBOSYL)ANTHRANILATE ISOMERASE"/>
    <property type="match status" value="1"/>
</dbReference>
<dbReference type="EMBL" id="DXHV01000019">
    <property type="protein sequence ID" value="HIV99885.1"/>
    <property type="molecule type" value="Genomic_DNA"/>
</dbReference>
<sequence length="222" mass="24037">MFFKLCGLRRQADLDAAWHMGFGLCGFILAEKSPRFIAPEAAGRLDSHTLVRVGVFVHNRVGDMVEAARVARLDLLQLHGEPDISSLKELSSRLGSERLIRVFWPQRSASPDVLQEEMDQAAPCCGHILVDAGTSSGGHGTCLDVQALTRLHFPRPWILAGGLDAASLARVAELPEQVRPAGLDFNSRLESAPGCKEADRMQAVCDRAQVLGLGPDPFAESS</sequence>
<feature type="domain" description="N-(5'phosphoribosyl) anthranilate isomerase (PRAI)" evidence="10">
    <location>
        <begin position="4"/>
        <end position="205"/>
    </location>
</feature>
<dbReference type="Gene3D" id="3.20.20.70">
    <property type="entry name" value="Aldolase class I"/>
    <property type="match status" value="1"/>
</dbReference>
<gene>
    <name evidence="9" type="primary">trpF</name>
    <name evidence="11" type="ORF">H9894_01650</name>
</gene>
<dbReference type="InterPro" id="IPR011060">
    <property type="entry name" value="RibuloseP-bd_barrel"/>
</dbReference>
<evidence type="ECO:0000256" key="8">
    <source>
        <dbReference type="ARBA" id="ARBA00023235"/>
    </source>
</evidence>
<evidence type="ECO:0000256" key="4">
    <source>
        <dbReference type="ARBA" id="ARBA00022272"/>
    </source>
</evidence>